<comment type="caution">
    <text evidence="2">The sequence shown here is derived from an EMBL/GenBank/DDBJ whole genome shotgun (WGS) entry which is preliminary data.</text>
</comment>
<name>A0ABD1B932_CARAN</name>
<evidence type="ECO:0000313" key="3">
    <source>
        <dbReference type="Proteomes" id="UP001558713"/>
    </source>
</evidence>
<protein>
    <recommendedName>
        <fullName evidence="1">Retrotransposon gag domain-containing protein</fullName>
    </recommendedName>
</protein>
<evidence type="ECO:0000313" key="2">
    <source>
        <dbReference type="EMBL" id="KAL1212289.1"/>
    </source>
</evidence>
<dbReference type="Pfam" id="PF03732">
    <property type="entry name" value="Retrotrans_gag"/>
    <property type="match status" value="1"/>
</dbReference>
<dbReference type="Proteomes" id="UP001558713">
    <property type="component" value="Unassembled WGS sequence"/>
</dbReference>
<dbReference type="InterPro" id="IPR005162">
    <property type="entry name" value="Retrotrans_gag_dom"/>
</dbReference>
<keyword evidence="3" id="KW-1185">Reference proteome</keyword>
<feature type="domain" description="Retrotransposon gag" evidence="1">
    <location>
        <begin position="16"/>
        <end position="96"/>
    </location>
</feature>
<dbReference type="AlphaFoldDB" id="A0ABD1B932"/>
<evidence type="ECO:0000259" key="1">
    <source>
        <dbReference type="Pfam" id="PF03732"/>
    </source>
</evidence>
<organism evidence="2 3">
    <name type="scientific">Cardamine amara subsp. amara</name>
    <dbReference type="NCBI Taxonomy" id="228776"/>
    <lineage>
        <taxon>Eukaryota</taxon>
        <taxon>Viridiplantae</taxon>
        <taxon>Streptophyta</taxon>
        <taxon>Embryophyta</taxon>
        <taxon>Tracheophyta</taxon>
        <taxon>Spermatophyta</taxon>
        <taxon>Magnoliopsida</taxon>
        <taxon>eudicotyledons</taxon>
        <taxon>Gunneridae</taxon>
        <taxon>Pentapetalae</taxon>
        <taxon>rosids</taxon>
        <taxon>malvids</taxon>
        <taxon>Brassicales</taxon>
        <taxon>Brassicaceae</taxon>
        <taxon>Cardamineae</taxon>
        <taxon>Cardamine</taxon>
    </lineage>
</organism>
<dbReference type="PANTHER" id="PTHR35046:SF9">
    <property type="entry name" value="RNA-DIRECTED DNA POLYMERASE"/>
    <property type="match status" value="1"/>
</dbReference>
<gene>
    <name evidence="2" type="ORF">V5N11_026983</name>
</gene>
<sequence length="97" mass="11999">MVFDCQYYTEINKVKVTATKFSDYILYWWDRLVTSRRRNQECPVETWTEMKMIMRKKFVSSYYYRELHNQLRRLVQGSKTVENYYQELEALMIKADV</sequence>
<dbReference type="PANTHER" id="PTHR35046">
    <property type="entry name" value="ZINC KNUCKLE (CCHC-TYPE) FAMILY PROTEIN"/>
    <property type="match status" value="1"/>
</dbReference>
<accession>A0ABD1B932</accession>
<proteinExistence type="predicted"/>
<reference evidence="2 3" key="1">
    <citation type="submission" date="2024-04" db="EMBL/GenBank/DDBJ databases">
        <title>Genome assembly C_amara_ONT_v2.</title>
        <authorList>
            <person name="Yant L."/>
            <person name="Moore C."/>
            <person name="Slenker M."/>
        </authorList>
    </citation>
    <scope>NUCLEOTIDE SEQUENCE [LARGE SCALE GENOMIC DNA]</scope>
    <source>
        <tissue evidence="2">Leaf</tissue>
    </source>
</reference>
<dbReference type="EMBL" id="JBANAX010000369">
    <property type="protein sequence ID" value="KAL1212289.1"/>
    <property type="molecule type" value="Genomic_DNA"/>
</dbReference>